<proteinExistence type="predicted"/>
<dbReference type="AlphaFoldDB" id="A0A1B7MR71"/>
<name>A0A1B7MR71_9AGAM</name>
<evidence type="ECO:0000313" key="1">
    <source>
        <dbReference type="EMBL" id="OAX35087.1"/>
    </source>
</evidence>
<dbReference type="Proteomes" id="UP000092154">
    <property type="component" value="Unassembled WGS sequence"/>
</dbReference>
<gene>
    <name evidence="1" type="ORF">K503DRAFT_785314</name>
</gene>
<reference evidence="1 2" key="1">
    <citation type="submission" date="2016-06" db="EMBL/GenBank/DDBJ databases">
        <title>Comparative genomics of the ectomycorrhizal sister species Rhizopogon vinicolor and Rhizopogon vesiculosus (Basidiomycota: Boletales) reveals a divergence of the mating type B locus.</title>
        <authorList>
            <consortium name="DOE Joint Genome Institute"/>
            <person name="Mujic A.B."/>
            <person name="Kuo A."/>
            <person name="Tritt A."/>
            <person name="Lipzen A."/>
            <person name="Chen C."/>
            <person name="Johnson J."/>
            <person name="Sharma A."/>
            <person name="Barry K."/>
            <person name="Grigoriev I.V."/>
            <person name="Spatafora J.W."/>
        </authorList>
    </citation>
    <scope>NUCLEOTIDE SEQUENCE [LARGE SCALE GENOMIC DNA]</scope>
    <source>
        <strain evidence="1 2">AM-OR11-026</strain>
    </source>
</reference>
<sequence>MAARPTRNCNLKKAVLRRQSWCLTDIVGTHRCQSCMSQIQRIKLSLSIHSIEMDSESLWMYRAPMQLTVARLHPSYFSPPATSSSAVFNPEETGDASGNYSSRKPGNHAARVTIVLQHAHKAGKHISSLKRRELHYLFRCEVNHPFRAKFKSLWNMQICKLSLWKSCFFHASDMRDKRGVPESLMELQAYSELSFEPN</sequence>
<accession>A0A1B7MR71</accession>
<dbReference type="InParanoid" id="A0A1B7MR71"/>
<protein>
    <submittedName>
        <fullName evidence="1">Uncharacterized protein</fullName>
    </submittedName>
</protein>
<evidence type="ECO:0000313" key="2">
    <source>
        <dbReference type="Proteomes" id="UP000092154"/>
    </source>
</evidence>
<organism evidence="1 2">
    <name type="scientific">Rhizopogon vinicolor AM-OR11-026</name>
    <dbReference type="NCBI Taxonomy" id="1314800"/>
    <lineage>
        <taxon>Eukaryota</taxon>
        <taxon>Fungi</taxon>
        <taxon>Dikarya</taxon>
        <taxon>Basidiomycota</taxon>
        <taxon>Agaricomycotina</taxon>
        <taxon>Agaricomycetes</taxon>
        <taxon>Agaricomycetidae</taxon>
        <taxon>Boletales</taxon>
        <taxon>Suillineae</taxon>
        <taxon>Rhizopogonaceae</taxon>
        <taxon>Rhizopogon</taxon>
    </lineage>
</organism>
<dbReference type="EMBL" id="KV448534">
    <property type="protein sequence ID" value="OAX35087.1"/>
    <property type="molecule type" value="Genomic_DNA"/>
</dbReference>
<keyword evidence="2" id="KW-1185">Reference proteome</keyword>